<evidence type="ECO:0000313" key="1">
    <source>
        <dbReference type="EMBL" id="UNO50399.1"/>
    </source>
</evidence>
<accession>T0BW05</accession>
<dbReference type="AlphaFoldDB" id="T0BW05"/>
<proteinExistence type="predicted"/>
<reference evidence="2" key="1">
    <citation type="journal article" date="2022" name="G3 (Bethesda)">
        <title>Unveiling the complete genome sequence of Alicyclobacillus acidoterrestris DSM 3922T, a taint-producing strain.</title>
        <authorList>
            <person name="Leonardo I.C."/>
            <person name="Barreto Crespo M.T."/>
            <person name="Gaspar F.B."/>
        </authorList>
    </citation>
    <scope>NUCLEOTIDE SEQUENCE [LARGE SCALE GENOMIC DNA]</scope>
    <source>
        <strain evidence="2">DSM 3922</strain>
    </source>
</reference>
<name>T0BW05_ALIAG</name>
<sequence length="198" mass="23168">MNPILIDFPEQFETERLLMRCPMPGDGQVVADAIRESFDSLHTWLNWAEHVPSLEESEERARISRVRFLMREDLQFHLFEKSSGRFIGSTGLHRMNWRLRGFEIGYWLRDSERGKGYMTEAVAGLTKFAVDFLEANRIEIRCDVRNVTSRKVAERCGYHLEAIMLNNFVDPQGQIRDDCLYVQVRLDDGRFGYPKSTE</sequence>
<evidence type="ECO:0000313" key="2">
    <source>
        <dbReference type="Proteomes" id="UP000829401"/>
    </source>
</evidence>
<organism evidence="1 2">
    <name type="scientific">Alicyclobacillus acidoterrestris (strain ATCC 49025 / DSM 3922 / CIP 106132 / NCIMB 13137 / GD3B)</name>
    <dbReference type="NCBI Taxonomy" id="1356854"/>
    <lineage>
        <taxon>Bacteria</taxon>
        <taxon>Bacillati</taxon>
        <taxon>Bacillota</taxon>
        <taxon>Bacilli</taxon>
        <taxon>Bacillales</taxon>
        <taxon>Alicyclobacillaceae</taxon>
        <taxon>Alicyclobacillus</taxon>
    </lineage>
</organism>
<dbReference type="KEGG" id="aaco:K1I37_07990"/>
<dbReference type="Pfam" id="PF13302">
    <property type="entry name" value="Acetyltransf_3"/>
    <property type="match status" value="1"/>
</dbReference>
<dbReference type="PROSITE" id="PS51186">
    <property type="entry name" value="GNAT"/>
    <property type="match status" value="1"/>
</dbReference>
<gene>
    <name evidence="1" type="ORF">K1I37_07990</name>
</gene>
<keyword evidence="2" id="KW-1185">Reference proteome</keyword>
<dbReference type="Proteomes" id="UP000829401">
    <property type="component" value="Chromosome"/>
</dbReference>
<dbReference type="Gene3D" id="3.40.630.30">
    <property type="match status" value="1"/>
</dbReference>
<protein>
    <submittedName>
        <fullName evidence="1">GNAT family N-acetyltransferase</fullName>
    </submittedName>
</protein>
<dbReference type="InterPro" id="IPR000182">
    <property type="entry name" value="GNAT_dom"/>
</dbReference>
<dbReference type="PANTHER" id="PTHR43441:SF3">
    <property type="entry name" value="ACETYLTRANSFERASE"/>
    <property type="match status" value="1"/>
</dbReference>
<dbReference type="InterPro" id="IPR051908">
    <property type="entry name" value="Ribosomal_N-acetyltransferase"/>
</dbReference>
<dbReference type="GO" id="GO:1990189">
    <property type="term" value="F:protein N-terminal-serine acetyltransferase activity"/>
    <property type="evidence" value="ECO:0007669"/>
    <property type="project" value="TreeGrafter"/>
</dbReference>
<dbReference type="PANTHER" id="PTHR43441">
    <property type="entry name" value="RIBOSOMAL-PROTEIN-SERINE ACETYLTRANSFERASE"/>
    <property type="match status" value="1"/>
</dbReference>
<dbReference type="GO" id="GO:0005737">
    <property type="term" value="C:cytoplasm"/>
    <property type="evidence" value="ECO:0007669"/>
    <property type="project" value="TreeGrafter"/>
</dbReference>
<dbReference type="InterPro" id="IPR016181">
    <property type="entry name" value="Acyl_CoA_acyltransferase"/>
</dbReference>
<dbReference type="eggNOG" id="COG1670">
    <property type="taxonomic scope" value="Bacteria"/>
</dbReference>
<dbReference type="RefSeq" id="WP_021295894.1">
    <property type="nucleotide sequence ID" value="NZ_AURB01000112.1"/>
</dbReference>
<dbReference type="EMBL" id="CP080467">
    <property type="protein sequence ID" value="UNO50399.1"/>
    <property type="molecule type" value="Genomic_DNA"/>
</dbReference>
<dbReference type="SUPFAM" id="SSF55729">
    <property type="entry name" value="Acyl-CoA N-acyltransferases (Nat)"/>
    <property type="match status" value="1"/>
</dbReference>
<dbReference type="STRING" id="1356854.N007_00785"/>
<dbReference type="OrthoDB" id="9799321at2"/>
<dbReference type="GO" id="GO:0008999">
    <property type="term" value="F:protein-N-terminal-alanine acetyltransferase activity"/>
    <property type="evidence" value="ECO:0007669"/>
    <property type="project" value="TreeGrafter"/>
</dbReference>
<accession>A0A9E6ZR75</accession>